<feature type="chain" id="PRO_5019164272" description="Sphingomyelin phosphodiesterase" evidence="15">
    <location>
        <begin position="23"/>
        <end position="630"/>
    </location>
</feature>
<evidence type="ECO:0000256" key="15">
    <source>
        <dbReference type="SAM" id="SignalP"/>
    </source>
</evidence>
<dbReference type="GO" id="GO:0005615">
    <property type="term" value="C:extracellular space"/>
    <property type="evidence" value="ECO:0007669"/>
    <property type="project" value="TreeGrafter"/>
</dbReference>
<feature type="disulfide bond" evidence="14">
    <location>
        <begin position="81"/>
        <end position="146"/>
    </location>
</feature>
<keyword evidence="4 13" id="KW-0479">Metal-binding</keyword>
<reference evidence="17 18" key="1">
    <citation type="journal article" date="2018" name="Gigascience">
        <title>Genomes of trombidid mites reveal novel predicted allergens and laterally-transferred genes associated with secondary metabolism.</title>
        <authorList>
            <person name="Dong X."/>
            <person name="Chaisiri K."/>
            <person name="Xia D."/>
            <person name="Armstrong S.D."/>
            <person name="Fang Y."/>
            <person name="Donnelly M.J."/>
            <person name="Kadowaki T."/>
            <person name="McGarry J.W."/>
            <person name="Darby A.C."/>
            <person name="Makepeace B.L."/>
        </authorList>
    </citation>
    <scope>NUCLEOTIDE SEQUENCE [LARGE SCALE GENOMIC DNA]</scope>
    <source>
        <strain evidence="17">UoL-UT</strain>
    </source>
</reference>
<feature type="binding site" evidence="13">
    <location>
        <position position="198"/>
    </location>
    <ligand>
        <name>Zn(2+)</name>
        <dbReference type="ChEBI" id="CHEBI:29105"/>
        <label>1</label>
    </ligand>
</feature>
<keyword evidence="8 14" id="KW-1015">Disulfide bond</keyword>
<feature type="disulfide bond" evidence="14">
    <location>
        <begin position="78"/>
        <end position="154"/>
    </location>
</feature>
<evidence type="ECO:0000256" key="10">
    <source>
        <dbReference type="ARBA" id="ARBA00023295"/>
    </source>
</evidence>
<keyword evidence="7 13" id="KW-0862">Zinc</keyword>
<evidence type="ECO:0000256" key="13">
    <source>
        <dbReference type="PIRSR" id="PIRSR000948-1"/>
    </source>
</evidence>
<comment type="cofactor">
    <cofactor evidence="13">
        <name>Zn(2+)</name>
        <dbReference type="ChEBI" id="CHEBI:29105"/>
    </cofactor>
    <text evidence="13">Binds 2 Zn(2+) ions per subunit.</text>
</comment>
<feature type="binding site" evidence="13">
    <location>
        <position position="448"/>
    </location>
    <ligand>
        <name>Zn(2+)</name>
        <dbReference type="ChEBI" id="CHEBI:29105"/>
        <label>2</label>
    </ligand>
</feature>
<dbReference type="OrthoDB" id="282973at2759"/>
<evidence type="ECO:0000256" key="2">
    <source>
        <dbReference type="ARBA" id="ARBA00008234"/>
    </source>
</evidence>
<dbReference type="InterPro" id="IPR011160">
    <property type="entry name" value="Sphingomy_PDE"/>
</dbReference>
<keyword evidence="3" id="KW-0964">Secreted</keyword>
<dbReference type="GO" id="GO:0046872">
    <property type="term" value="F:metal ion binding"/>
    <property type="evidence" value="ECO:0007669"/>
    <property type="project" value="UniProtKB-KW"/>
</dbReference>
<dbReference type="GO" id="GO:0016798">
    <property type="term" value="F:hydrolase activity, acting on glycosyl bonds"/>
    <property type="evidence" value="ECO:0007669"/>
    <property type="project" value="UniProtKB-KW"/>
</dbReference>
<evidence type="ECO:0000256" key="8">
    <source>
        <dbReference type="ARBA" id="ARBA00023157"/>
    </source>
</evidence>
<feature type="disulfide bond" evidence="14">
    <location>
        <begin position="374"/>
        <end position="422"/>
    </location>
</feature>
<evidence type="ECO:0000259" key="16">
    <source>
        <dbReference type="PROSITE" id="PS50015"/>
    </source>
</evidence>
<dbReference type="PANTHER" id="PTHR10340:SF34">
    <property type="entry name" value="SPHINGOMYELIN PHOSPHODIESTERASE"/>
    <property type="match status" value="1"/>
</dbReference>
<evidence type="ECO:0000256" key="1">
    <source>
        <dbReference type="ARBA" id="ARBA00004613"/>
    </source>
</evidence>
<dbReference type="SMART" id="SM00741">
    <property type="entry name" value="SapB"/>
    <property type="match status" value="1"/>
</dbReference>
<evidence type="ECO:0000313" key="17">
    <source>
        <dbReference type="EMBL" id="RWS30121.1"/>
    </source>
</evidence>
<gene>
    <name evidence="17" type="ORF">B4U80_08708</name>
</gene>
<organism evidence="17 18">
    <name type="scientific">Leptotrombidium deliense</name>
    <dbReference type="NCBI Taxonomy" id="299467"/>
    <lineage>
        <taxon>Eukaryota</taxon>
        <taxon>Metazoa</taxon>
        <taxon>Ecdysozoa</taxon>
        <taxon>Arthropoda</taxon>
        <taxon>Chelicerata</taxon>
        <taxon>Arachnida</taxon>
        <taxon>Acari</taxon>
        <taxon>Acariformes</taxon>
        <taxon>Trombidiformes</taxon>
        <taxon>Prostigmata</taxon>
        <taxon>Anystina</taxon>
        <taxon>Parasitengona</taxon>
        <taxon>Trombiculoidea</taxon>
        <taxon>Trombiculidae</taxon>
        <taxon>Leptotrombidium</taxon>
    </lineage>
</organism>
<comment type="similarity">
    <text evidence="2 12">Belongs to the acid sphingomyelinase family.</text>
</comment>
<dbReference type="PROSITE" id="PS50015">
    <property type="entry name" value="SAP_B"/>
    <property type="match status" value="1"/>
</dbReference>
<dbReference type="InterPro" id="IPR008139">
    <property type="entry name" value="SaposinB_dom"/>
</dbReference>
<keyword evidence="5 15" id="KW-0732">Signal</keyword>
<dbReference type="PANTHER" id="PTHR10340">
    <property type="entry name" value="SPHINGOMYELIN PHOSPHODIESTERASE"/>
    <property type="match status" value="1"/>
</dbReference>
<dbReference type="GO" id="GO:0061750">
    <property type="term" value="F:acid sphingomyelin phosphodiesterase activity"/>
    <property type="evidence" value="ECO:0007669"/>
    <property type="project" value="TreeGrafter"/>
</dbReference>
<keyword evidence="9" id="KW-0325">Glycoprotein</keyword>
<keyword evidence="6 12" id="KW-0378">Hydrolase</keyword>
<sequence>MKISMSLSLLLVLFACIDFARSATIPSEHFMVEAPAAKTPFTSDHKFLAKFLARILEALNIQEVIDGIKDGKVTTATCYSCKFGFSVLQHLIEFGVEGEKLVKLVDSVCKSLHIETPEVCDGVVKTYKDEFLKVFSKLVLSPSEICGIILGSSCGHVKNPFYNWQVQMTLIRKPPVAPKVPVKNVTKTLKVLHISDTHIDNSYVAGSNAECSEPLCCRKDTSVSPEKRSGYWGDYRNCDIPLRTFDQMLKHISLYHKDIDYVIWTGDIPPHDIWNQTREGQLSLINEVSALIHKHLGYVPVFPALGNHESTPVNSFPPSFIKGNDSIDWLYSDLQKIWLQWLPNSTISTINKGAYYSVKVKPGLKLISMNMNYCNNQNWWLLLNTSDPTGELEWLVNELQASELLNESVHIIGHIPPGVNDCLQVWSKNYYQIINRYENTVVAQFFGHTHHDEFEIFYDESNVTYHSIVPRATNLVYITPSVTTFNYVNPAYRIYTVDDTEQSPHLVLDHVTYFVNLTEANQNPKKPLYWKPSYSALKGLGLQSMEPQEWHDLVIRMITDDKLFQKFYKYYYNRSDYIKNKPCDENCKQDILCGLVTGKSHDSHYCDNLFKLSTKNQYFYSVVNETHVKH</sequence>
<dbReference type="EC" id="3.1.4.12" evidence="12"/>
<proteinExistence type="inferred from homology"/>
<comment type="function">
    <text evidence="12">Converts sphingomyelin to ceramide.</text>
</comment>
<evidence type="ECO:0000256" key="6">
    <source>
        <dbReference type="ARBA" id="ARBA00022801"/>
    </source>
</evidence>
<dbReference type="PROSITE" id="PS51257">
    <property type="entry name" value="PROKAR_LIPOPROTEIN"/>
    <property type="match status" value="1"/>
</dbReference>
<comment type="caution">
    <text evidence="17">The sequence shown here is derived from an EMBL/GenBank/DDBJ whole genome shotgun (WGS) entry which is preliminary data.</text>
</comment>
<evidence type="ECO:0000256" key="12">
    <source>
        <dbReference type="PIRNR" id="PIRNR000948"/>
    </source>
</evidence>
<feature type="binding site" evidence="13">
    <location>
        <position position="267"/>
    </location>
    <ligand>
        <name>Zn(2+)</name>
        <dbReference type="ChEBI" id="CHEBI:29105"/>
        <label>2</label>
    </ligand>
</feature>
<keyword evidence="10 12" id="KW-0326">Glycosidase</keyword>
<feature type="binding site" evidence="13">
    <location>
        <position position="196"/>
    </location>
    <ligand>
        <name>Zn(2+)</name>
        <dbReference type="ChEBI" id="CHEBI:29105"/>
        <label>1</label>
    </ligand>
</feature>
<dbReference type="SUPFAM" id="SSF56300">
    <property type="entry name" value="Metallo-dependent phosphatases"/>
    <property type="match status" value="1"/>
</dbReference>
<evidence type="ECO:0000313" key="18">
    <source>
        <dbReference type="Proteomes" id="UP000288716"/>
    </source>
</evidence>
<feature type="disulfide bond" evidence="14">
    <location>
        <begin position="211"/>
        <end position="216"/>
    </location>
</feature>
<feature type="disulfide bond" evidence="14">
    <location>
        <begin position="109"/>
        <end position="120"/>
    </location>
</feature>
<name>A0A443SRF2_9ACAR</name>
<dbReference type="InterPro" id="IPR011001">
    <property type="entry name" value="Saposin-like"/>
</dbReference>
<dbReference type="GO" id="GO:0046513">
    <property type="term" value="P:ceramide biosynthetic process"/>
    <property type="evidence" value="ECO:0007669"/>
    <property type="project" value="TreeGrafter"/>
</dbReference>
<dbReference type="Gene3D" id="1.10.225.10">
    <property type="entry name" value="Saposin-like"/>
    <property type="match status" value="1"/>
</dbReference>
<evidence type="ECO:0000256" key="3">
    <source>
        <dbReference type="ARBA" id="ARBA00022525"/>
    </source>
</evidence>
<dbReference type="Gene3D" id="3.60.21.10">
    <property type="match status" value="2"/>
</dbReference>
<dbReference type="VEuPathDB" id="VectorBase:LDEU001918"/>
<dbReference type="Proteomes" id="UP000288716">
    <property type="component" value="Unassembled WGS sequence"/>
</dbReference>
<dbReference type="InterPro" id="IPR004843">
    <property type="entry name" value="Calcineurin-like_PHP"/>
</dbReference>
<feature type="signal peptide" evidence="15">
    <location>
        <begin position="1"/>
        <end position="22"/>
    </location>
</feature>
<dbReference type="InterPro" id="IPR029052">
    <property type="entry name" value="Metallo-depent_PP-like"/>
</dbReference>
<feature type="binding site" evidence="13">
    <location>
        <position position="267"/>
    </location>
    <ligand>
        <name>Zn(2+)</name>
        <dbReference type="ChEBI" id="CHEBI:29105"/>
        <label>1</label>
    </ligand>
</feature>
<dbReference type="SUPFAM" id="SSF47862">
    <property type="entry name" value="Saposin"/>
    <property type="match status" value="1"/>
</dbReference>
<feature type="disulfide bond" evidence="14">
    <location>
        <begin position="583"/>
        <end position="587"/>
    </location>
</feature>
<evidence type="ECO:0000256" key="11">
    <source>
        <dbReference type="ARBA" id="ARBA00047268"/>
    </source>
</evidence>
<dbReference type="GO" id="GO:0016020">
    <property type="term" value="C:membrane"/>
    <property type="evidence" value="ECO:0007669"/>
    <property type="project" value="GOC"/>
</dbReference>
<dbReference type="Pfam" id="PF00149">
    <property type="entry name" value="Metallophos"/>
    <property type="match status" value="1"/>
</dbReference>
<feature type="binding site" evidence="13">
    <location>
        <position position="450"/>
    </location>
    <ligand>
        <name>Zn(2+)</name>
        <dbReference type="ChEBI" id="CHEBI:29105"/>
        <label>1</label>
    </ligand>
</feature>
<accession>A0A443SRF2</accession>
<evidence type="ECO:0000256" key="4">
    <source>
        <dbReference type="ARBA" id="ARBA00022723"/>
    </source>
</evidence>
<comment type="subcellular location">
    <subcellularLocation>
        <location evidence="1">Secreted</location>
    </subcellularLocation>
</comment>
<feature type="binding site" evidence="13">
    <location>
        <position position="307"/>
    </location>
    <ligand>
        <name>Zn(2+)</name>
        <dbReference type="ChEBI" id="CHEBI:29105"/>
        <label>2</label>
    </ligand>
</feature>
<dbReference type="STRING" id="299467.A0A443SRF2"/>
<dbReference type="AlphaFoldDB" id="A0A443SRF2"/>
<evidence type="ECO:0000256" key="9">
    <source>
        <dbReference type="ARBA" id="ARBA00023180"/>
    </source>
</evidence>
<dbReference type="GO" id="GO:0006685">
    <property type="term" value="P:sphingomyelin catabolic process"/>
    <property type="evidence" value="ECO:0007669"/>
    <property type="project" value="UniProtKB-UniRule"/>
</dbReference>
<evidence type="ECO:0000256" key="14">
    <source>
        <dbReference type="PIRSR" id="PIRSR000948-2"/>
    </source>
</evidence>
<feature type="domain" description="Saposin B-type" evidence="16">
    <location>
        <begin position="74"/>
        <end position="158"/>
    </location>
</feature>
<dbReference type="InterPro" id="IPR041805">
    <property type="entry name" value="ASMase/PPN1_MPP"/>
</dbReference>
<feature type="disulfide bond" evidence="14">
    <location>
        <begin position="217"/>
        <end position="238"/>
    </location>
</feature>
<protein>
    <recommendedName>
        <fullName evidence="12">Sphingomyelin phosphodiesterase</fullName>
        <ecNumber evidence="12">3.1.4.12</ecNumber>
    </recommendedName>
</protein>
<evidence type="ECO:0000256" key="5">
    <source>
        <dbReference type="ARBA" id="ARBA00022729"/>
    </source>
</evidence>
<evidence type="ECO:0000256" key="7">
    <source>
        <dbReference type="ARBA" id="ARBA00022833"/>
    </source>
</evidence>
<comment type="catalytic activity">
    <reaction evidence="11">
        <text>a sphingomyelin + H2O = phosphocholine + an N-acylsphing-4-enine + H(+)</text>
        <dbReference type="Rhea" id="RHEA:19253"/>
        <dbReference type="ChEBI" id="CHEBI:15377"/>
        <dbReference type="ChEBI" id="CHEBI:15378"/>
        <dbReference type="ChEBI" id="CHEBI:17636"/>
        <dbReference type="ChEBI" id="CHEBI:52639"/>
        <dbReference type="ChEBI" id="CHEBI:295975"/>
        <dbReference type="EC" id="3.1.4.12"/>
    </reaction>
    <physiologicalReaction direction="left-to-right" evidence="11">
        <dbReference type="Rhea" id="RHEA:19254"/>
    </physiologicalReaction>
</comment>
<dbReference type="GO" id="GO:0005764">
    <property type="term" value="C:lysosome"/>
    <property type="evidence" value="ECO:0007669"/>
    <property type="project" value="TreeGrafter"/>
</dbReference>
<feature type="binding site" evidence="13">
    <location>
        <position position="414"/>
    </location>
    <ligand>
        <name>Zn(2+)</name>
        <dbReference type="ChEBI" id="CHEBI:29105"/>
        <label>2</label>
    </ligand>
</feature>
<dbReference type="PIRSF" id="PIRSF000948">
    <property type="entry name" value="Sphingomy_PDE"/>
    <property type="match status" value="1"/>
</dbReference>
<dbReference type="FunFam" id="3.60.21.10:FF:000077">
    <property type="entry name" value="Sphingomyelin phosphodiesterase"/>
    <property type="match status" value="1"/>
</dbReference>
<dbReference type="CDD" id="cd00842">
    <property type="entry name" value="MPP_ASMase"/>
    <property type="match status" value="1"/>
</dbReference>
<dbReference type="EMBL" id="NCKV01000635">
    <property type="protein sequence ID" value="RWS30121.1"/>
    <property type="molecule type" value="Genomic_DNA"/>
</dbReference>
<keyword evidence="18" id="KW-1185">Reference proteome</keyword>